<dbReference type="GO" id="GO:0004519">
    <property type="term" value="F:endonuclease activity"/>
    <property type="evidence" value="ECO:0007669"/>
    <property type="project" value="UniProtKB-KW"/>
</dbReference>
<dbReference type="GeneID" id="23680940"/>
<organism evidence="1 2">
    <name type="scientific">Arthrobacter phage vB_ArtM-ArV1</name>
    <dbReference type="NCBI Taxonomy" id="1566993"/>
    <lineage>
        <taxon>Viruses</taxon>
        <taxon>Duplodnaviria</taxon>
        <taxon>Heunggongvirae</taxon>
        <taxon>Uroviricota</taxon>
        <taxon>Caudoviricetes</taxon>
        <taxon>Klausavirus</taxon>
        <taxon>Klausavirus ArV1</taxon>
    </lineage>
</organism>
<dbReference type="SUPFAM" id="SSF54060">
    <property type="entry name" value="His-Me finger endonucleases"/>
    <property type="match status" value="1"/>
</dbReference>
<accession>A0A0A7HEA3</accession>
<gene>
    <name evidence="1" type="ORF">ArV1_098</name>
</gene>
<dbReference type="Proteomes" id="UP000031071">
    <property type="component" value="Segment"/>
</dbReference>
<name>A0A0A7HEA3_9CAUD</name>
<keyword evidence="1" id="KW-0255">Endonuclease</keyword>
<reference evidence="1 2" key="1">
    <citation type="submission" date="2014-10" db="EMBL/GenBank/DDBJ databases">
        <title>Genome of vB_ArtM-ArV1 - first myovirus infecting Arthrobacter sp.</title>
        <authorList>
            <person name="Simoliunas E."/>
            <person name="Kaliniene L."/>
            <person name="Stasilo M."/>
            <person name="Meskys R."/>
        </authorList>
    </citation>
    <scope>NUCLEOTIDE SEQUENCE [LARGE SCALE GENOMIC DNA]</scope>
</reference>
<dbReference type="KEGG" id="vg:23680940"/>
<dbReference type="OrthoDB" id="21076at10239"/>
<protein>
    <submittedName>
        <fullName evidence="1">Putative HNH endonuclease</fullName>
    </submittedName>
</protein>
<keyword evidence="1" id="KW-0378">Hydrolase</keyword>
<dbReference type="RefSeq" id="YP_009126131.1">
    <property type="nucleotide sequence ID" value="NC_026606.1"/>
</dbReference>
<proteinExistence type="predicted"/>
<evidence type="ECO:0000313" key="1">
    <source>
        <dbReference type="EMBL" id="AIZ01785.1"/>
    </source>
</evidence>
<keyword evidence="1" id="KW-0540">Nuclease</keyword>
<dbReference type="EMBL" id="KM879463">
    <property type="protein sequence ID" value="AIZ01785.1"/>
    <property type="molecule type" value="Genomic_DNA"/>
</dbReference>
<keyword evidence="2" id="KW-1185">Reference proteome</keyword>
<dbReference type="InterPro" id="IPR044925">
    <property type="entry name" value="His-Me_finger_sf"/>
</dbReference>
<sequence>MLRKFTRADYPLDLANQAIYVQDRIEVEDGHHIWQLGIHKVWGYPRGGAPVNYRTAYRLTWEVEHGVRLPSDVLILPTCERPECVNPAHMVRSTLNPNQLPKITTARRERLTGDSVKMGV</sequence>
<evidence type="ECO:0000313" key="2">
    <source>
        <dbReference type="Proteomes" id="UP000031071"/>
    </source>
</evidence>